<evidence type="ECO:0000256" key="2">
    <source>
        <dbReference type="ARBA" id="ARBA00022980"/>
    </source>
</evidence>
<dbReference type="InterPro" id="IPR047859">
    <property type="entry name" value="Ribosomal_bL17_CS"/>
</dbReference>
<evidence type="ECO:0000256" key="4">
    <source>
        <dbReference type="HAMAP-Rule" id="MF_01368"/>
    </source>
</evidence>
<dbReference type="RefSeq" id="WP_091102299.1">
    <property type="nucleotide sequence ID" value="NZ_FOBF01000009.1"/>
</dbReference>
<dbReference type="EMBL" id="FOBF01000009">
    <property type="protein sequence ID" value="SEM10537.1"/>
    <property type="molecule type" value="Genomic_DNA"/>
</dbReference>
<dbReference type="InterPro" id="IPR036373">
    <property type="entry name" value="Ribosomal_bL17_sf"/>
</dbReference>
<evidence type="ECO:0000256" key="3">
    <source>
        <dbReference type="ARBA" id="ARBA00023274"/>
    </source>
</evidence>
<evidence type="ECO:0000313" key="8">
    <source>
        <dbReference type="Proteomes" id="UP000198953"/>
    </source>
</evidence>
<proteinExistence type="inferred from homology"/>
<dbReference type="HAMAP" id="MF_01368">
    <property type="entry name" value="Ribosomal_bL17"/>
    <property type="match status" value="1"/>
</dbReference>
<accession>A0A1H7VP01</accession>
<dbReference type="NCBIfam" id="TIGR00059">
    <property type="entry name" value="L17"/>
    <property type="match status" value="1"/>
</dbReference>
<gene>
    <name evidence="4" type="primary">rplQ</name>
    <name evidence="7" type="ORF">SAMN05660976_04225</name>
</gene>
<keyword evidence="3 4" id="KW-0687">Ribonucleoprotein</keyword>
<feature type="compositionally biased region" description="Basic and acidic residues" evidence="6">
    <location>
        <begin position="138"/>
        <end position="156"/>
    </location>
</feature>
<comment type="similarity">
    <text evidence="1 4 5">Belongs to the bacterial ribosomal protein bL17 family.</text>
</comment>
<name>A0A1H7VP01_9ACTN</name>
<dbReference type="GO" id="GO:0022625">
    <property type="term" value="C:cytosolic large ribosomal subunit"/>
    <property type="evidence" value="ECO:0007669"/>
    <property type="project" value="TreeGrafter"/>
</dbReference>
<keyword evidence="8" id="KW-1185">Reference proteome</keyword>
<reference evidence="7 8" key="1">
    <citation type="submission" date="2016-10" db="EMBL/GenBank/DDBJ databases">
        <authorList>
            <person name="de Groot N.N."/>
        </authorList>
    </citation>
    <scope>NUCLEOTIDE SEQUENCE [LARGE SCALE GENOMIC DNA]</scope>
    <source>
        <strain evidence="7 8">DSM 43357</strain>
    </source>
</reference>
<sequence length="173" mass="18597">MPKPTKGARLGGSPAHERLILANLATDLFRHGKIRTTVAKAKRLRPLAERLITKAKKGDIHNRRQVLTVVRDKGVVHHLFTEIATTFAERPGGYTRITKVGPRKGDNAPMAVIELVTEPLNAVTTRTQAPAAAPAPAEEPKVEETPAEAEEAKAEAPAEEAPAAEAEAKKDEA</sequence>
<dbReference type="Gene3D" id="3.90.1030.10">
    <property type="entry name" value="Ribosomal protein L17"/>
    <property type="match status" value="1"/>
</dbReference>
<organism evidence="7 8">
    <name type="scientific">Nonomuraea pusilla</name>
    <dbReference type="NCBI Taxonomy" id="46177"/>
    <lineage>
        <taxon>Bacteria</taxon>
        <taxon>Bacillati</taxon>
        <taxon>Actinomycetota</taxon>
        <taxon>Actinomycetes</taxon>
        <taxon>Streptosporangiales</taxon>
        <taxon>Streptosporangiaceae</taxon>
        <taxon>Nonomuraea</taxon>
    </lineage>
</organism>
<evidence type="ECO:0000256" key="1">
    <source>
        <dbReference type="ARBA" id="ARBA00008777"/>
    </source>
</evidence>
<dbReference type="InterPro" id="IPR000456">
    <property type="entry name" value="Ribosomal_bL17"/>
</dbReference>
<dbReference type="AlphaFoldDB" id="A0A1H7VP01"/>
<dbReference type="STRING" id="46177.SAMN05660976_04225"/>
<evidence type="ECO:0000313" key="7">
    <source>
        <dbReference type="EMBL" id="SEM10537.1"/>
    </source>
</evidence>
<comment type="subunit">
    <text evidence="4">Part of the 50S ribosomal subunit. Contacts protein L32.</text>
</comment>
<dbReference type="GO" id="GO:0003735">
    <property type="term" value="F:structural constituent of ribosome"/>
    <property type="evidence" value="ECO:0007669"/>
    <property type="project" value="InterPro"/>
</dbReference>
<dbReference type="SUPFAM" id="SSF64263">
    <property type="entry name" value="Prokaryotic ribosomal protein L17"/>
    <property type="match status" value="1"/>
</dbReference>
<dbReference type="PROSITE" id="PS01167">
    <property type="entry name" value="RIBOSOMAL_L17"/>
    <property type="match status" value="1"/>
</dbReference>
<evidence type="ECO:0000256" key="5">
    <source>
        <dbReference type="RuleBase" id="RU000660"/>
    </source>
</evidence>
<dbReference type="PANTHER" id="PTHR14413:SF16">
    <property type="entry name" value="LARGE RIBOSOMAL SUBUNIT PROTEIN BL17M"/>
    <property type="match status" value="1"/>
</dbReference>
<dbReference type="PANTHER" id="PTHR14413">
    <property type="entry name" value="RIBOSOMAL PROTEIN L17"/>
    <property type="match status" value="1"/>
</dbReference>
<dbReference type="OrthoDB" id="9809073at2"/>
<dbReference type="Pfam" id="PF01196">
    <property type="entry name" value="Ribosomal_L17"/>
    <property type="match status" value="1"/>
</dbReference>
<keyword evidence="2 4" id="KW-0689">Ribosomal protein</keyword>
<protein>
    <recommendedName>
        <fullName evidence="4">Large ribosomal subunit protein bL17</fullName>
    </recommendedName>
</protein>
<dbReference type="Proteomes" id="UP000198953">
    <property type="component" value="Unassembled WGS sequence"/>
</dbReference>
<evidence type="ECO:0000256" key="6">
    <source>
        <dbReference type="SAM" id="MobiDB-lite"/>
    </source>
</evidence>
<dbReference type="GO" id="GO:0006412">
    <property type="term" value="P:translation"/>
    <property type="evidence" value="ECO:0007669"/>
    <property type="project" value="UniProtKB-UniRule"/>
</dbReference>
<feature type="region of interest" description="Disordered" evidence="6">
    <location>
        <begin position="125"/>
        <end position="173"/>
    </location>
</feature>
<dbReference type="FunFam" id="3.90.1030.10:FF:000001">
    <property type="entry name" value="50S ribosomal protein L17"/>
    <property type="match status" value="1"/>
</dbReference>